<dbReference type="AlphaFoldDB" id="A0A7C3Z361"/>
<protein>
    <recommendedName>
        <fullName evidence="6">SAM-dependent chlorinase/fluorinase</fullName>
    </recommendedName>
</protein>
<evidence type="ECO:0008006" key="6">
    <source>
        <dbReference type="Google" id="ProtNLM"/>
    </source>
</evidence>
<dbReference type="InterPro" id="IPR023227">
    <property type="entry name" value="SAM_OH_AdoTrfase_C_sf"/>
</dbReference>
<feature type="domain" description="S-adenosyl-l-methionine hydroxide adenosyltransferase C-terminal" evidence="4">
    <location>
        <begin position="175"/>
        <end position="257"/>
    </location>
</feature>
<dbReference type="InterPro" id="IPR023228">
    <property type="entry name" value="SAM_OH_AdoTrfase_N_sf"/>
</dbReference>
<dbReference type="Pfam" id="PF01887">
    <property type="entry name" value="SAM_HAT_N"/>
    <property type="match status" value="1"/>
</dbReference>
<evidence type="ECO:0000256" key="2">
    <source>
        <dbReference type="ARBA" id="ARBA00024035"/>
    </source>
</evidence>
<sequence length="266" mass="28235">MTTRPIITLLTDFGHQDPYVAAMKGVILSLNPEAILVDVTHAVPPQDIIAGAFLLGEAAPYFPAGTIHLAVVDPGVGTSRRGLAAKAGEQFWVGPDNGLFHLIFHRAAGLDMVSLENRDYFRESLSDTFHGRDIFAPVAAHLSLGTPLQAFGPPITDPIALPWPEPSFSPEAVRGEIVYVDGFGNLVTNIRGSELLPWLADTPHVIILGSLTLRGLVRTYGDVPPGNFLALIGSHGYLEIACAQGNAAQRLGLGAGKGRPLAVIKT</sequence>
<dbReference type="Pfam" id="PF20257">
    <property type="entry name" value="SAM_HAT_C"/>
    <property type="match status" value="1"/>
</dbReference>
<dbReference type="EMBL" id="DTMF01000339">
    <property type="protein sequence ID" value="HGF35507.1"/>
    <property type="molecule type" value="Genomic_DNA"/>
</dbReference>
<keyword evidence="1" id="KW-0949">S-adenosyl-L-methionine</keyword>
<dbReference type="PANTHER" id="PTHR35092:SF1">
    <property type="entry name" value="CHLORINASE MJ1651"/>
    <property type="match status" value="1"/>
</dbReference>
<name>A0A7C3Z361_9BACT</name>
<organism evidence="5">
    <name type="scientific">Desulfobacca acetoxidans</name>
    <dbReference type="NCBI Taxonomy" id="60893"/>
    <lineage>
        <taxon>Bacteria</taxon>
        <taxon>Pseudomonadati</taxon>
        <taxon>Thermodesulfobacteriota</taxon>
        <taxon>Desulfobaccia</taxon>
        <taxon>Desulfobaccales</taxon>
        <taxon>Desulfobaccaceae</taxon>
        <taxon>Desulfobacca</taxon>
    </lineage>
</organism>
<dbReference type="InterPro" id="IPR046469">
    <property type="entry name" value="SAM_HAT_N"/>
</dbReference>
<feature type="domain" description="S-adenosyl-l-methionine hydroxide adenosyltransferase N-terminal" evidence="3">
    <location>
        <begin position="7"/>
        <end position="152"/>
    </location>
</feature>
<dbReference type="Gene3D" id="3.40.50.10790">
    <property type="entry name" value="S-adenosyl-l-methionine hydroxide adenosyltransferase, N-terminal"/>
    <property type="match status" value="1"/>
</dbReference>
<proteinExistence type="inferred from homology"/>
<evidence type="ECO:0000256" key="1">
    <source>
        <dbReference type="ARBA" id="ARBA00022691"/>
    </source>
</evidence>
<dbReference type="InterPro" id="IPR046470">
    <property type="entry name" value="SAM_HAT_C"/>
</dbReference>
<dbReference type="SUPFAM" id="SSF102522">
    <property type="entry name" value="Bacterial fluorinating enzyme, N-terminal domain"/>
    <property type="match status" value="1"/>
</dbReference>
<evidence type="ECO:0000259" key="4">
    <source>
        <dbReference type="Pfam" id="PF20257"/>
    </source>
</evidence>
<accession>A0A7C3Z361</accession>
<comment type="similarity">
    <text evidence="2">Belongs to the SAM hydrolase / SAM-dependent halogenase family.</text>
</comment>
<gene>
    <name evidence="5" type="ORF">ENW96_14195</name>
</gene>
<dbReference type="PIRSF" id="PIRSF006779">
    <property type="entry name" value="UCP006779"/>
    <property type="match status" value="1"/>
</dbReference>
<dbReference type="InterPro" id="IPR002747">
    <property type="entry name" value="SAM_OH_AdoTrfase"/>
</dbReference>
<comment type="caution">
    <text evidence="5">The sequence shown here is derived from an EMBL/GenBank/DDBJ whole genome shotgun (WGS) entry which is preliminary data.</text>
</comment>
<dbReference type="SUPFAM" id="SSF101852">
    <property type="entry name" value="Bacterial fluorinating enzyme, C-terminal domain"/>
    <property type="match status" value="1"/>
</dbReference>
<evidence type="ECO:0000313" key="5">
    <source>
        <dbReference type="EMBL" id="HGF35507.1"/>
    </source>
</evidence>
<dbReference type="Gene3D" id="2.40.30.90">
    <property type="entry name" value="Bacterial fluorinating enzyme like"/>
    <property type="match status" value="1"/>
</dbReference>
<dbReference type="PANTHER" id="PTHR35092">
    <property type="entry name" value="CHLORINASE MJ1651"/>
    <property type="match status" value="1"/>
</dbReference>
<evidence type="ECO:0000259" key="3">
    <source>
        <dbReference type="Pfam" id="PF01887"/>
    </source>
</evidence>
<reference evidence="5" key="1">
    <citation type="journal article" date="2020" name="mSystems">
        <title>Genome- and Community-Level Interaction Insights into Carbon Utilization and Element Cycling Functions of Hydrothermarchaeota in Hydrothermal Sediment.</title>
        <authorList>
            <person name="Zhou Z."/>
            <person name="Liu Y."/>
            <person name="Xu W."/>
            <person name="Pan J."/>
            <person name="Luo Z.H."/>
            <person name="Li M."/>
        </authorList>
    </citation>
    <scope>NUCLEOTIDE SEQUENCE [LARGE SCALE GENOMIC DNA]</scope>
    <source>
        <strain evidence="5">SpSt-897</strain>
    </source>
</reference>